<proteinExistence type="predicted"/>
<dbReference type="RefSeq" id="WP_047088714.1">
    <property type="nucleotide sequence ID" value="NZ_CP013662.1"/>
</dbReference>
<dbReference type="Proteomes" id="UP000037564">
    <property type="component" value="Unassembled WGS sequence"/>
</dbReference>
<reference evidence="1 2" key="1">
    <citation type="submission" date="2015-07" db="EMBL/GenBank/DDBJ databases">
        <title>Genome sequences of 64 non-O157:H7 Shiga toxin-producing Escherichia coli strains.</title>
        <authorList>
            <person name="Gonzalez-Escalona N."/>
            <person name="Toro M."/>
            <person name="Timme R."/>
            <person name="Payne J."/>
        </authorList>
    </citation>
    <scope>NUCLEOTIDE SEQUENCE [LARGE SCALE GENOMIC DNA]</scope>
    <source>
        <strain evidence="1 2">CFSAN026843</strain>
    </source>
</reference>
<name>A0A0B0V6Q2_ECOLX</name>
<dbReference type="GO" id="GO:0004519">
    <property type="term" value="F:endonuclease activity"/>
    <property type="evidence" value="ECO:0007669"/>
    <property type="project" value="UniProtKB-KW"/>
</dbReference>
<gene>
    <name evidence="1" type="ORF">WR15_20185</name>
</gene>
<protein>
    <submittedName>
        <fullName evidence="1">Restriction endonuclease</fullName>
    </submittedName>
</protein>
<dbReference type="AlphaFoldDB" id="A0A0B0V6Q2"/>
<dbReference type="EMBL" id="LGZN01000059">
    <property type="protein sequence ID" value="KNF65369.1"/>
    <property type="molecule type" value="Genomic_DNA"/>
</dbReference>
<organism evidence="1 2">
    <name type="scientific">Escherichia coli</name>
    <dbReference type="NCBI Taxonomy" id="562"/>
    <lineage>
        <taxon>Bacteria</taxon>
        <taxon>Pseudomonadati</taxon>
        <taxon>Pseudomonadota</taxon>
        <taxon>Gammaproteobacteria</taxon>
        <taxon>Enterobacterales</taxon>
        <taxon>Enterobacteriaceae</taxon>
        <taxon>Escherichia</taxon>
    </lineage>
</organism>
<sequence>MNLSASMNDAGDGFELLMSGNMQDFNICCRRDNHYPEHKLIPLSELFDVNYRLNLELNKLEKDSSGINFVSRTSKNNGVSARVKLKDGISPCQQLC</sequence>
<keyword evidence="1" id="KW-0540">Nuclease</keyword>
<comment type="caution">
    <text evidence="1">The sequence shown here is derived from an EMBL/GenBank/DDBJ whole genome shotgun (WGS) entry which is preliminary data.</text>
</comment>
<keyword evidence="1" id="KW-0255">Endonuclease</keyword>
<dbReference type="PATRIC" id="fig|562.7396.peg.4126"/>
<evidence type="ECO:0000313" key="2">
    <source>
        <dbReference type="Proteomes" id="UP000037564"/>
    </source>
</evidence>
<accession>A0A0B0V6Q2</accession>
<evidence type="ECO:0000313" key="1">
    <source>
        <dbReference type="EMBL" id="KNF65369.1"/>
    </source>
</evidence>
<keyword evidence="1" id="KW-0378">Hydrolase</keyword>